<gene>
    <name evidence="15" type="ORF">KI387_020907</name>
</gene>
<dbReference type="OMA" id="ERIDIML"/>
<keyword evidence="5" id="KW-0812">Transmembrane</keyword>
<evidence type="ECO:0000256" key="11">
    <source>
        <dbReference type="ARBA" id="ARBA00023136"/>
    </source>
</evidence>
<comment type="subcellular location">
    <subcellularLocation>
        <location evidence="1">Membrane</location>
    </subcellularLocation>
</comment>
<feature type="domain" description="Protein kinase" evidence="14">
    <location>
        <begin position="25"/>
        <end position="199"/>
    </location>
</feature>
<dbReference type="FunFam" id="3.30.200.20:FF:000661">
    <property type="entry name" value="Serine-threonine protein kinase plant-type"/>
    <property type="match status" value="1"/>
</dbReference>
<evidence type="ECO:0000313" key="15">
    <source>
        <dbReference type="EMBL" id="KAH9319138.1"/>
    </source>
</evidence>
<evidence type="ECO:0000256" key="2">
    <source>
        <dbReference type="ARBA" id="ARBA00022527"/>
    </source>
</evidence>
<name>A0AA38GC59_TAXCH</name>
<accession>A0AA38GC59</accession>
<reference evidence="15 16" key="1">
    <citation type="journal article" date="2021" name="Nat. Plants">
        <title>The Taxus genome provides insights into paclitaxel biosynthesis.</title>
        <authorList>
            <person name="Xiong X."/>
            <person name="Gou J."/>
            <person name="Liao Q."/>
            <person name="Li Y."/>
            <person name="Zhou Q."/>
            <person name="Bi G."/>
            <person name="Li C."/>
            <person name="Du R."/>
            <person name="Wang X."/>
            <person name="Sun T."/>
            <person name="Guo L."/>
            <person name="Liang H."/>
            <person name="Lu P."/>
            <person name="Wu Y."/>
            <person name="Zhang Z."/>
            <person name="Ro D.K."/>
            <person name="Shang Y."/>
            <person name="Huang S."/>
            <person name="Yan J."/>
        </authorList>
    </citation>
    <scope>NUCLEOTIDE SEQUENCE [LARGE SCALE GENOMIC DNA]</scope>
    <source>
        <strain evidence="15">Ta-2019</strain>
    </source>
</reference>
<feature type="binding site" evidence="12">
    <location>
        <position position="53"/>
    </location>
    <ligand>
        <name>ATP</name>
        <dbReference type="ChEBI" id="CHEBI:30616"/>
    </ligand>
</feature>
<evidence type="ECO:0000256" key="8">
    <source>
        <dbReference type="ARBA" id="ARBA00022777"/>
    </source>
</evidence>
<dbReference type="SUPFAM" id="SSF56112">
    <property type="entry name" value="Protein kinase-like (PK-like)"/>
    <property type="match status" value="1"/>
</dbReference>
<evidence type="ECO:0000256" key="13">
    <source>
        <dbReference type="RuleBase" id="RU000304"/>
    </source>
</evidence>
<evidence type="ECO:0000256" key="3">
    <source>
        <dbReference type="ARBA" id="ARBA00022614"/>
    </source>
</evidence>
<comment type="similarity">
    <text evidence="13">Belongs to the protein kinase superfamily.</text>
</comment>
<keyword evidence="9 12" id="KW-0067">ATP-binding</keyword>
<dbReference type="InterPro" id="IPR051809">
    <property type="entry name" value="Plant_receptor-like_S/T_kinase"/>
</dbReference>
<dbReference type="Proteomes" id="UP000824469">
    <property type="component" value="Unassembled WGS sequence"/>
</dbReference>
<evidence type="ECO:0000256" key="4">
    <source>
        <dbReference type="ARBA" id="ARBA00022679"/>
    </source>
</evidence>
<feature type="non-terminal residue" evidence="15">
    <location>
        <position position="1"/>
    </location>
</feature>
<proteinExistence type="inferred from homology"/>
<dbReference type="PROSITE" id="PS00108">
    <property type="entry name" value="PROTEIN_KINASE_ST"/>
    <property type="match status" value="1"/>
</dbReference>
<dbReference type="PROSITE" id="PS00107">
    <property type="entry name" value="PROTEIN_KINASE_ATP"/>
    <property type="match status" value="1"/>
</dbReference>
<dbReference type="GO" id="GO:0016020">
    <property type="term" value="C:membrane"/>
    <property type="evidence" value="ECO:0007669"/>
    <property type="project" value="UniProtKB-SubCell"/>
</dbReference>
<feature type="non-terminal residue" evidence="15">
    <location>
        <position position="199"/>
    </location>
</feature>
<keyword evidence="16" id="KW-1185">Reference proteome</keyword>
<keyword evidence="2 13" id="KW-0723">Serine/threonine-protein kinase</keyword>
<sequence>QNSLLPQIGPTRISYEDLVDATGGFSETNVLGVGSFGSIYRGILTNGTNIAVKVLNFQDENATQSFIRECNVLKRVKHRNVINIMSACYNLDFKALVLPFMSNGSLDRWLHPQNEDGCRLNLSDRLRIALEIAQGMAYLHHYFFVQVIHCDLKPNNVLLGDDMTSYIADFGISKLLFENSRGFSSFYKCTQRINWLHST</sequence>
<keyword evidence="8" id="KW-0418">Kinase</keyword>
<keyword evidence="7 12" id="KW-0547">Nucleotide-binding</keyword>
<evidence type="ECO:0000256" key="6">
    <source>
        <dbReference type="ARBA" id="ARBA00022737"/>
    </source>
</evidence>
<keyword evidence="10" id="KW-1133">Transmembrane helix</keyword>
<evidence type="ECO:0000313" key="16">
    <source>
        <dbReference type="Proteomes" id="UP000824469"/>
    </source>
</evidence>
<evidence type="ECO:0000256" key="5">
    <source>
        <dbReference type="ARBA" id="ARBA00022692"/>
    </source>
</evidence>
<protein>
    <recommendedName>
        <fullName evidence="14">Protein kinase domain-containing protein</fullName>
    </recommendedName>
</protein>
<evidence type="ECO:0000256" key="10">
    <source>
        <dbReference type="ARBA" id="ARBA00022989"/>
    </source>
</evidence>
<dbReference type="PANTHER" id="PTHR27008:SF499">
    <property type="entry name" value="OS06G0581500 PROTEIN"/>
    <property type="match status" value="1"/>
</dbReference>
<evidence type="ECO:0000256" key="1">
    <source>
        <dbReference type="ARBA" id="ARBA00004370"/>
    </source>
</evidence>
<evidence type="ECO:0000259" key="14">
    <source>
        <dbReference type="PROSITE" id="PS50011"/>
    </source>
</evidence>
<dbReference type="GO" id="GO:0005524">
    <property type="term" value="F:ATP binding"/>
    <property type="evidence" value="ECO:0007669"/>
    <property type="project" value="UniProtKB-UniRule"/>
</dbReference>
<dbReference type="SMART" id="SM00220">
    <property type="entry name" value="S_TKc"/>
    <property type="match status" value="1"/>
</dbReference>
<dbReference type="GO" id="GO:0004674">
    <property type="term" value="F:protein serine/threonine kinase activity"/>
    <property type="evidence" value="ECO:0007669"/>
    <property type="project" value="UniProtKB-KW"/>
</dbReference>
<dbReference type="PROSITE" id="PS50011">
    <property type="entry name" value="PROTEIN_KINASE_DOM"/>
    <property type="match status" value="1"/>
</dbReference>
<dbReference type="AlphaFoldDB" id="A0AA38GC59"/>
<dbReference type="Pfam" id="PF07714">
    <property type="entry name" value="PK_Tyr_Ser-Thr"/>
    <property type="match status" value="1"/>
</dbReference>
<dbReference type="EMBL" id="JAHRHJ020000004">
    <property type="protein sequence ID" value="KAH9319138.1"/>
    <property type="molecule type" value="Genomic_DNA"/>
</dbReference>
<dbReference type="InterPro" id="IPR017441">
    <property type="entry name" value="Protein_kinase_ATP_BS"/>
</dbReference>
<dbReference type="Gene3D" id="1.10.510.10">
    <property type="entry name" value="Transferase(Phosphotransferase) domain 1"/>
    <property type="match status" value="1"/>
</dbReference>
<dbReference type="InterPro" id="IPR001245">
    <property type="entry name" value="Ser-Thr/Tyr_kinase_cat_dom"/>
</dbReference>
<organism evidence="15 16">
    <name type="scientific">Taxus chinensis</name>
    <name type="common">Chinese yew</name>
    <name type="synonym">Taxus wallichiana var. chinensis</name>
    <dbReference type="NCBI Taxonomy" id="29808"/>
    <lineage>
        <taxon>Eukaryota</taxon>
        <taxon>Viridiplantae</taxon>
        <taxon>Streptophyta</taxon>
        <taxon>Embryophyta</taxon>
        <taxon>Tracheophyta</taxon>
        <taxon>Spermatophyta</taxon>
        <taxon>Pinopsida</taxon>
        <taxon>Pinidae</taxon>
        <taxon>Conifers II</taxon>
        <taxon>Cupressales</taxon>
        <taxon>Taxaceae</taxon>
        <taxon>Taxus</taxon>
    </lineage>
</organism>
<evidence type="ECO:0000256" key="7">
    <source>
        <dbReference type="ARBA" id="ARBA00022741"/>
    </source>
</evidence>
<keyword evidence="4" id="KW-0808">Transferase</keyword>
<dbReference type="Gene3D" id="3.30.200.20">
    <property type="entry name" value="Phosphorylase Kinase, domain 1"/>
    <property type="match status" value="1"/>
</dbReference>
<dbReference type="InterPro" id="IPR000719">
    <property type="entry name" value="Prot_kinase_dom"/>
</dbReference>
<keyword evidence="11" id="KW-0472">Membrane</keyword>
<keyword evidence="6" id="KW-0677">Repeat</keyword>
<evidence type="ECO:0000256" key="12">
    <source>
        <dbReference type="PROSITE-ProRule" id="PRU10141"/>
    </source>
</evidence>
<dbReference type="InterPro" id="IPR011009">
    <property type="entry name" value="Kinase-like_dom_sf"/>
</dbReference>
<dbReference type="InterPro" id="IPR008271">
    <property type="entry name" value="Ser/Thr_kinase_AS"/>
</dbReference>
<evidence type="ECO:0000256" key="9">
    <source>
        <dbReference type="ARBA" id="ARBA00022840"/>
    </source>
</evidence>
<keyword evidence="3" id="KW-0433">Leucine-rich repeat</keyword>
<dbReference type="PANTHER" id="PTHR27008">
    <property type="entry name" value="OS04G0122200 PROTEIN"/>
    <property type="match status" value="1"/>
</dbReference>
<comment type="caution">
    <text evidence="15">The sequence shown here is derived from an EMBL/GenBank/DDBJ whole genome shotgun (WGS) entry which is preliminary data.</text>
</comment>